<feature type="transmembrane region" description="Helical" evidence="7">
    <location>
        <begin position="529"/>
        <end position="549"/>
    </location>
</feature>
<evidence type="ECO:0000256" key="3">
    <source>
        <dbReference type="ARBA" id="ARBA00022692"/>
    </source>
</evidence>
<dbReference type="SUPFAM" id="SSF103473">
    <property type="entry name" value="MFS general substrate transporter"/>
    <property type="match status" value="1"/>
</dbReference>
<reference evidence="8 9" key="1">
    <citation type="submission" date="2023-01" db="EMBL/GenBank/DDBJ databases">
        <title>Analysis of 21 Apiospora genomes using comparative genomics revels a genus with tremendous synthesis potential of carbohydrate active enzymes and secondary metabolites.</title>
        <authorList>
            <person name="Sorensen T."/>
        </authorList>
    </citation>
    <scope>NUCLEOTIDE SEQUENCE [LARGE SCALE GENOMIC DNA]</scope>
    <source>
        <strain evidence="8 9">CBS 114990</strain>
    </source>
</reference>
<sequence>MAPTAPADDPNNNDRIRLERRISRQAADEGHDADIPSGEGYVLDENGERRRRASLAEKRRKSDVEHHPRPHTAHAGDPSRPAETNGHFLTDRDVEKGTNGGAQDITQDPGFGSGSGKSPSTTDDDDPNIVWWDDNDPEHPYNWPRWRTFLNCFLVSTMIFITPWLHVAIFAPGVPQLMQEFHSTSLEMASFVVSVYILGFAFGPLVMAPLSEIYGRLWVYHASMVGFIVFVVACAVAPNMGALVAFRFLSGIFGSCPVTNASGSIADMIRQEGPRRRHGRRLHRTPGWRWNFWLLAIVGGVIALVNLLVLRESYHPVLLERKAERLRKATGNTQLRSKLDIGLSPRDYFRRSILRPMKMILFSPVIIATALFMALTYGYLYLMFTSITEVFQQYYHFSTSLVGLAYLGLGRKAAEADALAAETGAPREGLKPEYRLPLLPLGSVIMPAGFFIYGWTAEKQVHWIAPIIGTAVIGVGNMIIFMCIQLYLVDAFGLYAASAMAANTLVRSIAGAVLPLAGLPMYERLGIGWGNSLLGFIALSLLPISLVIIRYGEYWRKRFAIRNL</sequence>
<feature type="transmembrane region" description="Helical" evidence="7">
    <location>
        <begin position="494"/>
        <end position="517"/>
    </location>
</feature>
<evidence type="ECO:0000313" key="9">
    <source>
        <dbReference type="Proteomes" id="UP001433268"/>
    </source>
</evidence>
<dbReference type="PANTHER" id="PTHR23502">
    <property type="entry name" value="MAJOR FACILITATOR SUPERFAMILY"/>
    <property type="match status" value="1"/>
</dbReference>
<organism evidence="8 9">
    <name type="scientific">Apiospora hydei</name>
    <dbReference type="NCBI Taxonomy" id="1337664"/>
    <lineage>
        <taxon>Eukaryota</taxon>
        <taxon>Fungi</taxon>
        <taxon>Dikarya</taxon>
        <taxon>Ascomycota</taxon>
        <taxon>Pezizomycotina</taxon>
        <taxon>Sordariomycetes</taxon>
        <taxon>Xylariomycetidae</taxon>
        <taxon>Amphisphaeriales</taxon>
        <taxon>Apiosporaceae</taxon>
        <taxon>Apiospora</taxon>
    </lineage>
</organism>
<evidence type="ECO:0000256" key="5">
    <source>
        <dbReference type="ARBA" id="ARBA00023136"/>
    </source>
</evidence>
<proteinExistence type="inferred from homology"/>
<gene>
    <name evidence="8" type="ORF">PG997_010207</name>
</gene>
<feature type="transmembrane region" description="Helical" evidence="7">
    <location>
        <begin position="436"/>
        <end position="457"/>
    </location>
</feature>
<dbReference type="Proteomes" id="UP001433268">
    <property type="component" value="Unassembled WGS sequence"/>
</dbReference>
<dbReference type="CDD" id="cd17323">
    <property type="entry name" value="MFS_Tpo1_MDR_like"/>
    <property type="match status" value="1"/>
</dbReference>
<name>A0ABR1W035_9PEZI</name>
<feature type="transmembrane region" description="Helical" evidence="7">
    <location>
        <begin position="191"/>
        <end position="210"/>
    </location>
</feature>
<comment type="subcellular location">
    <subcellularLocation>
        <location evidence="1">Membrane</location>
        <topology evidence="1">Multi-pass membrane protein</topology>
    </subcellularLocation>
</comment>
<dbReference type="InterPro" id="IPR036259">
    <property type="entry name" value="MFS_trans_sf"/>
</dbReference>
<evidence type="ECO:0000256" key="1">
    <source>
        <dbReference type="ARBA" id="ARBA00004141"/>
    </source>
</evidence>
<feature type="compositionally biased region" description="Basic and acidic residues" evidence="6">
    <location>
        <begin position="54"/>
        <end position="67"/>
    </location>
</feature>
<keyword evidence="5 7" id="KW-0472">Membrane</keyword>
<feature type="transmembrane region" description="Helical" evidence="7">
    <location>
        <begin position="244"/>
        <end position="269"/>
    </location>
</feature>
<accession>A0ABR1W035</accession>
<dbReference type="Pfam" id="PF07690">
    <property type="entry name" value="MFS_1"/>
    <property type="match status" value="2"/>
</dbReference>
<comment type="caution">
    <text evidence="8">The sequence shown here is derived from an EMBL/GenBank/DDBJ whole genome shotgun (WGS) entry which is preliminary data.</text>
</comment>
<evidence type="ECO:0000256" key="2">
    <source>
        <dbReference type="ARBA" id="ARBA00008335"/>
    </source>
</evidence>
<evidence type="ECO:0000256" key="6">
    <source>
        <dbReference type="SAM" id="MobiDB-lite"/>
    </source>
</evidence>
<keyword evidence="3 7" id="KW-0812">Transmembrane</keyword>
<dbReference type="RefSeq" id="XP_066666484.1">
    <property type="nucleotide sequence ID" value="XM_066814522.1"/>
</dbReference>
<feature type="transmembrane region" description="Helical" evidence="7">
    <location>
        <begin position="359"/>
        <end position="382"/>
    </location>
</feature>
<dbReference type="InterPro" id="IPR011701">
    <property type="entry name" value="MFS"/>
</dbReference>
<evidence type="ECO:0008006" key="10">
    <source>
        <dbReference type="Google" id="ProtNLM"/>
    </source>
</evidence>
<evidence type="ECO:0000256" key="7">
    <source>
        <dbReference type="SAM" id="Phobius"/>
    </source>
</evidence>
<feature type="transmembrane region" description="Helical" evidence="7">
    <location>
        <begin position="290"/>
        <end position="310"/>
    </location>
</feature>
<keyword evidence="9" id="KW-1185">Reference proteome</keyword>
<protein>
    <recommendedName>
        <fullName evidence="10">Major facilitator superfamily (MFS) profile domain-containing protein</fullName>
    </recommendedName>
</protein>
<evidence type="ECO:0000256" key="4">
    <source>
        <dbReference type="ARBA" id="ARBA00022989"/>
    </source>
</evidence>
<feature type="region of interest" description="Disordered" evidence="6">
    <location>
        <begin position="1"/>
        <end position="131"/>
    </location>
</feature>
<feature type="transmembrane region" description="Helical" evidence="7">
    <location>
        <begin position="217"/>
        <end position="238"/>
    </location>
</feature>
<dbReference type="GeneID" id="92047582"/>
<feature type="transmembrane region" description="Helical" evidence="7">
    <location>
        <begin position="149"/>
        <end position="171"/>
    </location>
</feature>
<dbReference type="PANTHER" id="PTHR23502:SF68">
    <property type="entry name" value="MULTIDRUG TRANSPORTER, PUTATIVE (AFU_ORTHOLOGUE AFUA_3G01120)-RELATED"/>
    <property type="match status" value="1"/>
</dbReference>
<comment type="similarity">
    <text evidence="2">Belongs to the major facilitator superfamily.</text>
</comment>
<feature type="compositionally biased region" description="Basic and acidic residues" evidence="6">
    <location>
        <begin position="12"/>
        <end position="34"/>
    </location>
</feature>
<feature type="transmembrane region" description="Helical" evidence="7">
    <location>
        <begin position="463"/>
        <end position="487"/>
    </location>
</feature>
<dbReference type="Gene3D" id="1.20.1250.20">
    <property type="entry name" value="MFS general substrate transporter like domains"/>
    <property type="match status" value="1"/>
</dbReference>
<dbReference type="EMBL" id="JAQQWN010000007">
    <property type="protein sequence ID" value="KAK8075544.1"/>
    <property type="molecule type" value="Genomic_DNA"/>
</dbReference>
<keyword evidence="4 7" id="KW-1133">Transmembrane helix</keyword>
<evidence type="ECO:0000313" key="8">
    <source>
        <dbReference type="EMBL" id="KAK8075544.1"/>
    </source>
</evidence>